<dbReference type="EMBL" id="CH476631">
    <property type="protein sequence ID" value="EDN92583.1"/>
    <property type="molecule type" value="Genomic_DNA"/>
</dbReference>
<gene>
    <name evidence="1" type="ORF">SS1G_08446</name>
</gene>
<dbReference type="KEGG" id="ssl:SS1G_08446"/>
<evidence type="ECO:0000313" key="1">
    <source>
        <dbReference type="EMBL" id="EDN92583.1"/>
    </source>
</evidence>
<evidence type="ECO:0008006" key="3">
    <source>
        <dbReference type="Google" id="ProtNLM"/>
    </source>
</evidence>
<reference evidence="2" key="1">
    <citation type="journal article" date="2011" name="PLoS Genet.">
        <title>Genomic analysis of the necrotrophic fungal pathogens Sclerotinia sclerotiorum and Botrytis cinerea.</title>
        <authorList>
            <person name="Amselem J."/>
            <person name="Cuomo C.A."/>
            <person name="van Kan J.A."/>
            <person name="Viaud M."/>
            <person name="Benito E.P."/>
            <person name="Couloux A."/>
            <person name="Coutinho P.M."/>
            <person name="de Vries R.P."/>
            <person name="Dyer P.S."/>
            <person name="Fillinger S."/>
            <person name="Fournier E."/>
            <person name="Gout L."/>
            <person name="Hahn M."/>
            <person name="Kohn L."/>
            <person name="Lapalu N."/>
            <person name="Plummer K.M."/>
            <person name="Pradier J.M."/>
            <person name="Quevillon E."/>
            <person name="Sharon A."/>
            <person name="Simon A."/>
            <person name="ten Have A."/>
            <person name="Tudzynski B."/>
            <person name="Tudzynski P."/>
            <person name="Wincker P."/>
            <person name="Andrew M."/>
            <person name="Anthouard V."/>
            <person name="Beever R.E."/>
            <person name="Beffa R."/>
            <person name="Benoit I."/>
            <person name="Bouzid O."/>
            <person name="Brault B."/>
            <person name="Chen Z."/>
            <person name="Choquer M."/>
            <person name="Collemare J."/>
            <person name="Cotton P."/>
            <person name="Danchin E.G."/>
            <person name="Da Silva C."/>
            <person name="Gautier A."/>
            <person name="Giraud C."/>
            <person name="Giraud T."/>
            <person name="Gonzalez C."/>
            <person name="Grossetete S."/>
            <person name="Guldener U."/>
            <person name="Henrissat B."/>
            <person name="Howlett B.J."/>
            <person name="Kodira C."/>
            <person name="Kretschmer M."/>
            <person name="Lappartient A."/>
            <person name="Leroch M."/>
            <person name="Levis C."/>
            <person name="Mauceli E."/>
            <person name="Neuveglise C."/>
            <person name="Oeser B."/>
            <person name="Pearson M."/>
            <person name="Poulain J."/>
            <person name="Poussereau N."/>
            <person name="Quesneville H."/>
            <person name="Rascle C."/>
            <person name="Schumacher J."/>
            <person name="Segurens B."/>
            <person name="Sexton A."/>
            <person name="Silva E."/>
            <person name="Sirven C."/>
            <person name="Soanes D.M."/>
            <person name="Talbot N.J."/>
            <person name="Templeton M."/>
            <person name="Yandava C."/>
            <person name="Yarden O."/>
            <person name="Zeng Q."/>
            <person name="Rollins J.A."/>
            <person name="Lebrun M.H."/>
            <person name="Dickman M."/>
        </authorList>
    </citation>
    <scope>NUCLEOTIDE SEQUENCE [LARGE SCALE GENOMIC DNA]</scope>
    <source>
        <strain evidence="2">ATCC 18683 / 1980 / Ss-1</strain>
    </source>
</reference>
<organism evidence="1 2">
    <name type="scientific">Sclerotinia sclerotiorum (strain ATCC 18683 / 1980 / Ss-1)</name>
    <name type="common">White mold</name>
    <name type="synonym">Whetzelinia sclerotiorum</name>
    <dbReference type="NCBI Taxonomy" id="665079"/>
    <lineage>
        <taxon>Eukaryota</taxon>
        <taxon>Fungi</taxon>
        <taxon>Dikarya</taxon>
        <taxon>Ascomycota</taxon>
        <taxon>Pezizomycotina</taxon>
        <taxon>Leotiomycetes</taxon>
        <taxon>Helotiales</taxon>
        <taxon>Sclerotiniaceae</taxon>
        <taxon>Sclerotinia</taxon>
    </lineage>
</organism>
<dbReference type="GeneID" id="5487013"/>
<keyword evidence="2" id="KW-1185">Reference proteome</keyword>
<evidence type="ECO:0000313" key="2">
    <source>
        <dbReference type="Proteomes" id="UP000001312"/>
    </source>
</evidence>
<proteinExistence type="predicted"/>
<sequence length="57" mass="6598">MTDILVFVDAANFWNAFPLVEEKSMQDHRTYTLVYDSGAKWPVKSSAIKLLYQAFCH</sequence>
<accession>A7ESZ1</accession>
<dbReference type="InParanoid" id="A7ESZ1"/>
<dbReference type="Proteomes" id="UP000001312">
    <property type="component" value="Unassembled WGS sequence"/>
</dbReference>
<protein>
    <recommendedName>
        <fullName evidence="3">NYN domain-containing protein</fullName>
    </recommendedName>
</protein>
<name>A7ESZ1_SCLS1</name>
<dbReference type="HOGENOM" id="CLU_2997853_0_0_1"/>
<dbReference type="AlphaFoldDB" id="A7ESZ1"/>
<dbReference type="RefSeq" id="XP_001590706.1">
    <property type="nucleotide sequence ID" value="XM_001590656.1"/>
</dbReference>